<keyword evidence="2" id="KW-1185">Reference proteome</keyword>
<dbReference type="AlphaFoldDB" id="A0AAW0MW83"/>
<evidence type="ECO:0000313" key="1">
    <source>
        <dbReference type="EMBL" id="KAK7880879.1"/>
    </source>
</evidence>
<name>A0AAW0MW83_9GOBI</name>
<accession>A0AAW0MW83</accession>
<protein>
    <submittedName>
        <fullName evidence="1">Uncharacterized protein</fullName>
    </submittedName>
</protein>
<evidence type="ECO:0000313" key="2">
    <source>
        <dbReference type="Proteomes" id="UP001460270"/>
    </source>
</evidence>
<organism evidence="1 2">
    <name type="scientific">Mugilogobius chulae</name>
    <name type="common">yellowstripe goby</name>
    <dbReference type="NCBI Taxonomy" id="88201"/>
    <lineage>
        <taxon>Eukaryota</taxon>
        <taxon>Metazoa</taxon>
        <taxon>Chordata</taxon>
        <taxon>Craniata</taxon>
        <taxon>Vertebrata</taxon>
        <taxon>Euteleostomi</taxon>
        <taxon>Actinopterygii</taxon>
        <taxon>Neopterygii</taxon>
        <taxon>Teleostei</taxon>
        <taxon>Neoteleostei</taxon>
        <taxon>Acanthomorphata</taxon>
        <taxon>Gobiaria</taxon>
        <taxon>Gobiiformes</taxon>
        <taxon>Gobioidei</taxon>
        <taxon>Gobiidae</taxon>
        <taxon>Gobionellinae</taxon>
        <taxon>Mugilogobius</taxon>
    </lineage>
</organism>
<proteinExistence type="predicted"/>
<reference evidence="2" key="1">
    <citation type="submission" date="2024-04" db="EMBL/GenBank/DDBJ databases">
        <title>Salinicola lusitanus LLJ914,a marine bacterium isolated from the Okinawa Trough.</title>
        <authorList>
            <person name="Li J."/>
        </authorList>
    </citation>
    <scope>NUCLEOTIDE SEQUENCE [LARGE SCALE GENOMIC DNA]</scope>
</reference>
<dbReference type="EMBL" id="JBBPFD010000041">
    <property type="protein sequence ID" value="KAK7880879.1"/>
    <property type="molecule type" value="Genomic_DNA"/>
</dbReference>
<sequence length="193" mass="21500">MLDSGEIATTFANFCECIDDENAHIIFTRWLHYVPRLKYGYYVCYSVKLPAQAYPDEWTAVQQGLEAIGGRIYAGCGGNLGAVRSTRFTRITWISKELLVTAGNKTLANYRGGAEDPTMVDHVRIWIREHLAALGGQDLNQEDPSEEETQQFGVMVALARAHPNVAYHLADMDGHQEARVPEPEDIDQGEGVD</sequence>
<dbReference type="Proteomes" id="UP001460270">
    <property type="component" value="Unassembled WGS sequence"/>
</dbReference>
<gene>
    <name evidence="1" type="ORF">WMY93_032475</name>
</gene>
<comment type="caution">
    <text evidence="1">The sequence shown here is derived from an EMBL/GenBank/DDBJ whole genome shotgun (WGS) entry which is preliminary data.</text>
</comment>